<feature type="region of interest" description="Disordered" evidence="1">
    <location>
        <begin position="47"/>
        <end position="118"/>
    </location>
</feature>
<feature type="compositionally biased region" description="Gly residues" evidence="1">
    <location>
        <begin position="57"/>
        <end position="67"/>
    </location>
</feature>
<evidence type="ECO:0000256" key="1">
    <source>
        <dbReference type="SAM" id="MobiDB-lite"/>
    </source>
</evidence>
<dbReference type="Proteomes" id="UP001281614">
    <property type="component" value="Unassembled WGS sequence"/>
</dbReference>
<dbReference type="EMBL" id="VYYT01000876">
    <property type="protein sequence ID" value="KAK2728740.1"/>
    <property type="molecule type" value="Genomic_DNA"/>
</dbReference>
<keyword evidence="3" id="KW-1185">Reference proteome</keyword>
<proteinExistence type="predicted"/>
<evidence type="ECO:0000313" key="3">
    <source>
        <dbReference type="Proteomes" id="UP001281614"/>
    </source>
</evidence>
<accession>A0AAD9XWN3</accession>
<gene>
    <name evidence="2" type="ORF">CKAH01_02790</name>
</gene>
<protein>
    <submittedName>
        <fullName evidence="2">Uncharacterized protein</fullName>
    </submittedName>
</protein>
<comment type="caution">
    <text evidence="2">The sequence shown here is derived from an EMBL/GenBank/DDBJ whole genome shotgun (WGS) entry which is preliminary data.</text>
</comment>
<organism evidence="2 3">
    <name type="scientific">Colletotrichum kahawae</name>
    <name type="common">Coffee berry disease fungus</name>
    <dbReference type="NCBI Taxonomy" id="34407"/>
    <lineage>
        <taxon>Eukaryota</taxon>
        <taxon>Fungi</taxon>
        <taxon>Dikarya</taxon>
        <taxon>Ascomycota</taxon>
        <taxon>Pezizomycotina</taxon>
        <taxon>Sordariomycetes</taxon>
        <taxon>Hypocreomycetidae</taxon>
        <taxon>Glomerellales</taxon>
        <taxon>Glomerellaceae</taxon>
        <taxon>Colletotrichum</taxon>
        <taxon>Colletotrichum gloeosporioides species complex</taxon>
    </lineage>
</organism>
<dbReference type="AlphaFoldDB" id="A0AAD9XWN3"/>
<sequence length="130" mass="14310">MAHNGIVRVAGIERHDGEQSFSWSPGPRSKTTHGPWFYFIFSSWKRRGGGNPTPAPGGRGTTGGNGCPGRQSGRERQLCRRGPFGRTTNLHPRGLLDEGKMEPAVSEEPKPQRTLTNPGGDPFFFFFLEV</sequence>
<evidence type="ECO:0000313" key="2">
    <source>
        <dbReference type="EMBL" id="KAK2728740.1"/>
    </source>
</evidence>
<name>A0AAD9XWN3_COLKA</name>
<feature type="compositionally biased region" description="Basic and acidic residues" evidence="1">
    <location>
        <begin position="94"/>
        <end position="111"/>
    </location>
</feature>
<feature type="region of interest" description="Disordered" evidence="1">
    <location>
        <begin position="1"/>
        <end position="28"/>
    </location>
</feature>
<reference evidence="2" key="1">
    <citation type="submission" date="2023-02" db="EMBL/GenBank/DDBJ databases">
        <title>Colletotrichum kahawae CIFC_Que2 genome sequencing and assembly.</title>
        <authorList>
            <person name="Baroncelli R."/>
        </authorList>
    </citation>
    <scope>NUCLEOTIDE SEQUENCE</scope>
    <source>
        <strain evidence="2">CIFC_Que2</strain>
    </source>
</reference>